<proteinExistence type="predicted"/>
<dbReference type="Pfam" id="PF07872">
    <property type="entry name" value="DUF1659"/>
    <property type="match status" value="1"/>
</dbReference>
<evidence type="ECO:0000259" key="1">
    <source>
        <dbReference type="Pfam" id="PF07872"/>
    </source>
</evidence>
<protein>
    <submittedName>
        <fullName evidence="2">DUF1659 domain-containing protein</fullName>
    </submittedName>
</protein>
<name>A0A4Y8IDP5_9BACI</name>
<dbReference type="OrthoDB" id="48766at2"/>
<accession>A0A4Y8IDP5</accession>
<gene>
    <name evidence="2" type="ORF">E3U55_14900</name>
</gene>
<dbReference type="Proteomes" id="UP000297975">
    <property type="component" value="Unassembled WGS sequence"/>
</dbReference>
<dbReference type="EMBL" id="SOPW01000020">
    <property type="protein sequence ID" value="TFB14066.1"/>
    <property type="molecule type" value="Genomic_DNA"/>
</dbReference>
<dbReference type="AlphaFoldDB" id="A0A4Y8IDP5"/>
<sequence length="73" mass="8098">MATQVKTKSQLQLIFEEGLGENGEAILKRKTFNRVNTAATPEQLYAVSQALASLQTFPLLNVVRNDSFDVTEI</sequence>
<comment type="caution">
    <text evidence="2">The sequence shown here is derived from an EMBL/GenBank/DDBJ whole genome shotgun (WGS) entry which is preliminary data.</text>
</comment>
<dbReference type="InterPro" id="IPR012454">
    <property type="entry name" value="DUF1659"/>
</dbReference>
<reference evidence="2 3" key="1">
    <citation type="submission" date="2019-03" db="EMBL/GenBank/DDBJ databases">
        <authorList>
            <person name="He R.-H."/>
        </authorList>
    </citation>
    <scope>NUCLEOTIDE SEQUENCE [LARGE SCALE GENOMIC DNA]</scope>
    <source>
        <strain evidence="3">SH 714</strain>
    </source>
</reference>
<dbReference type="RefSeq" id="WP_134341272.1">
    <property type="nucleotide sequence ID" value="NZ_SOPW01000020.1"/>
</dbReference>
<evidence type="ECO:0000313" key="2">
    <source>
        <dbReference type="EMBL" id="TFB14066.1"/>
    </source>
</evidence>
<feature type="domain" description="DUF1659" evidence="1">
    <location>
        <begin position="2"/>
        <end position="72"/>
    </location>
</feature>
<organism evidence="2 3">
    <name type="scientific">Filobacillus milosensis</name>
    <dbReference type="NCBI Taxonomy" id="94137"/>
    <lineage>
        <taxon>Bacteria</taxon>
        <taxon>Bacillati</taxon>
        <taxon>Bacillota</taxon>
        <taxon>Bacilli</taxon>
        <taxon>Bacillales</taxon>
        <taxon>Bacillaceae</taxon>
        <taxon>Filobacillus</taxon>
    </lineage>
</organism>
<keyword evidence="3" id="KW-1185">Reference proteome</keyword>
<evidence type="ECO:0000313" key="3">
    <source>
        <dbReference type="Proteomes" id="UP000297975"/>
    </source>
</evidence>